<evidence type="ECO:0000313" key="2">
    <source>
        <dbReference type="Proteomes" id="UP000320776"/>
    </source>
</evidence>
<sequence>MAKEALHTGSKYTDGSRSAEQGAIAARIMLPATPATDKVQDNQCDPVCKAELISLATREEIRQSVALIDHLLSPYRLAKV</sequence>
<reference evidence="1 2" key="1">
    <citation type="submission" date="2019-02" db="EMBL/GenBank/DDBJ databases">
        <title>Closed genome of Sporomusa termitida DSM 4440.</title>
        <authorList>
            <person name="Poehlein A."/>
            <person name="Daniel R."/>
        </authorList>
    </citation>
    <scope>NUCLEOTIDE SEQUENCE [LARGE SCALE GENOMIC DNA]</scope>
    <source>
        <strain evidence="1 2">DSM 4440</strain>
    </source>
</reference>
<dbReference type="RefSeq" id="WP_144349440.1">
    <property type="nucleotide sequence ID" value="NZ_CP036259.1"/>
</dbReference>
<organism evidence="1 2">
    <name type="scientific">Sporomusa termitida</name>
    <dbReference type="NCBI Taxonomy" id="2377"/>
    <lineage>
        <taxon>Bacteria</taxon>
        <taxon>Bacillati</taxon>
        <taxon>Bacillota</taxon>
        <taxon>Negativicutes</taxon>
        <taxon>Selenomonadales</taxon>
        <taxon>Sporomusaceae</taxon>
        <taxon>Sporomusa</taxon>
    </lineage>
</organism>
<protein>
    <submittedName>
        <fullName evidence="1">Uncharacterized protein</fullName>
    </submittedName>
</protein>
<dbReference type="AlphaFoldDB" id="A0A517DR53"/>
<evidence type="ECO:0000313" key="1">
    <source>
        <dbReference type="EMBL" id="QDR79852.1"/>
    </source>
</evidence>
<dbReference type="Proteomes" id="UP000320776">
    <property type="component" value="Chromosome"/>
</dbReference>
<name>A0A517DR53_9FIRM</name>
<dbReference type="EMBL" id="CP036259">
    <property type="protein sequence ID" value="QDR79852.1"/>
    <property type="molecule type" value="Genomic_DNA"/>
</dbReference>
<proteinExistence type="predicted"/>
<keyword evidence="2" id="KW-1185">Reference proteome</keyword>
<gene>
    <name evidence="1" type="ORF">SPTER_11540</name>
</gene>
<dbReference type="KEGG" id="sted:SPTER_11540"/>
<accession>A0A517DR53</accession>